<protein>
    <submittedName>
        <fullName evidence="2">Uncharacterized protein</fullName>
    </submittedName>
</protein>
<proteinExistence type="predicted"/>
<reference evidence="2 3" key="1">
    <citation type="submission" date="2020-02" db="EMBL/GenBank/DDBJ databases">
        <title>Whole-genome analyses of novel actinobacteria.</title>
        <authorList>
            <person name="Sahin N."/>
            <person name="Tokatli A."/>
        </authorList>
    </citation>
    <scope>NUCLEOTIDE SEQUENCE [LARGE SCALE GENOMIC DNA]</scope>
    <source>
        <strain evidence="2 3">YC419</strain>
    </source>
</reference>
<evidence type="ECO:0000313" key="2">
    <source>
        <dbReference type="EMBL" id="NGO43183.1"/>
    </source>
</evidence>
<dbReference type="RefSeq" id="WP_165339798.1">
    <property type="nucleotide sequence ID" value="NZ_JAAKZX010000034.1"/>
</dbReference>
<comment type="caution">
    <text evidence="2">The sequence shown here is derived from an EMBL/GenBank/DDBJ whole genome shotgun (WGS) entry which is preliminary data.</text>
</comment>
<evidence type="ECO:0000256" key="1">
    <source>
        <dbReference type="SAM" id="MobiDB-lite"/>
    </source>
</evidence>
<feature type="region of interest" description="Disordered" evidence="1">
    <location>
        <begin position="1"/>
        <end position="40"/>
    </location>
</feature>
<organism evidence="2 3">
    <name type="scientific">Streptomyces ureilyticus</name>
    <dbReference type="NCBI Taxonomy" id="1775131"/>
    <lineage>
        <taxon>Bacteria</taxon>
        <taxon>Bacillati</taxon>
        <taxon>Actinomycetota</taxon>
        <taxon>Actinomycetes</taxon>
        <taxon>Kitasatosporales</taxon>
        <taxon>Streptomycetaceae</taxon>
        <taxon>Streptomyces</taxon>
    </lineage>
</organism>
<feature type="compositionally biased region" description="Low complexity" evidence="1">
    <location>
        <begin position="23"/>
        <end position="33"/>
    </location>
</feature>
<name>A0ABX0DMS5_9ACTN</name>
<dbReference type="EMBL" id="JAAKZX010000034">
    <property type="protein sequence ID" value="NGO43183.1"/>
    <property type="molecule type" value="Genomic_DNA"/>
</dbReference>
<gene>
    <name evidence="2" type="ORF">G6048_13720</name>
</gene>
<keyword evidence="3" id="KW-1185">Reference proteome</keyword>
<dbReference type="Proteomes" id="UP001518140">
    <property type="component" value="Unassembled WGS sequence"/>
</dbReference>
<evidence type="ECO:0000313" key="3">
    <source>
        <dbReference type="Proteomes" id="UP001518140"/>
    </source>
</evidence>
<accession>A0ABX0DMS5</accession>
<sequence length="124" mass="12907">MVASVDSLPTRSPATAPEHRVSRAAATASAPASGVRGTTTPIGVCRKFEASVVYAARLPASNRTSPSTRSRNAASSAAGSIRGAGALLMTGSSRIFNCWRFCCVFLYESRGVARLPCLCAVVDR</sequence>